<accession>A0ABR0G587</accession>
<dbReference type="GeneID" id="87904183"/>
<name>A0ABR0G587_9PEZI</name>
<dbReference type="RefSeq" id="XP_062739833.1">
    <property type="nucleotide sequence ID" value="XM_062884337.1"/>
</dbReference>
<protein>
    <submittedName>
        <fullName evidence="1">Uncharacterized protein</fullName>
    </submittedName>
</protein>
<dbReference type="Proteomes" id="UP001323405">
    <property type="component" value="Unassembled WGS sequence"/>
</dbReference>
<evidence type="ECO:0000313" key="1">
    <source>
        <dbReference type="EMBL" id="KAK4650858.1"/>
    </source>
</evidence>
<comment type="caution">
    <text evidence="1">The sequence shown here is derived from an EMBL/GenBank/DDBJ whole genome shotgun (WGS) entry which is preliminary data.</text>
</comment>
<sequence length="73" mass="8054">MRTDLELARGSGGAVVRSAVGGCRDVLTWRSSPRLEIIWAELDVTCRGLESPKPGLYVYGMQPFSREAMRPSN</sequence>
<reference evidence="1 2" key="1">
    <citation type="journal article" date="2023" name="bioRxiv">
        <title>High-quality genome assemblies of four members of thePodospora anserinaspecies complex.</title>
        <authorList>
            <person name="Ament-Velasquez S.L."/>
            <person name="Vogan A.A."/>
            <person name="Wallerman O."/>
            <person name="Hartmann F."/>
            <person name="Gautier V."/>
            <person name="Silar P."/>
            <person name="Giraud T."/>
            <person name="Johannesson H."/>
        </authorList>
    </citation>
    <scope>NUCLEOTIDE SEQUENCE [LARGE SCALE GENOMIC DNA]</scope>
    <source>
        <strain evidence="1 2">CBS 415.72m</strain>
    </source>
</reference>
<keyword evidence="2" id="KW-1185">Reference proteome</keyword>
<organism evidence="1 2">
    <name type="scientific">Podospora pseudocomata</name>
    <dbReference type="NCBI Taxonomy" id="2093779"/>
    <lineage>
        <taxon>Eukaryota</taxon>
        <taxon>Fungi</taxon>
        <taxon>Dikarya</taxon>
        <taxon>Ascomycota</taxon>
        <taxon>Pezizomycotina</taxon>
        <taxon>Sordariomycetes</taxon>
        <taxon>Sordariomycetidae</taxon>
        <taxon>Sordariales</taxon>
        <taxon>Podosporaceae</taxon>
        <taxon>Podospora</taxon>
    </lineage>
</organism>
<dbReference type="EMBL" id="JAFFHA010000009">
    <property type="protein sequence ID" value="KAK4650858.1"/>
    <property type="molecule type" value="Genomic_DNA"/>
</dbReference>
<evidence type="ECO:0000313" key="2">
    <source>
        <dbReference type="Proteomes" id="UP001323405"/>
    </source>
</evidence>
<proteinExistence type="predicted"/>
<gene>
    <name evidence="1" type="ORF">QC762_0114400</name>
</gene>